<keyword evidence="1" id="KW-0378">Hydrolase</keyword>
<evidence type="ECO:0000259" key="2">
    <source>
        <dbReference type="Pfam" id="PF00326"/>
    </source>
</evidence>
<dbReference type="InterPro" id="IPR029058">
    <property type="entry name" value="AB_hydrolase_fold"/>
</dbReference>
<dbReference type="RefSeq" id="WP_343840119.1">
    <property type="nucleotide sequence ID" value="NZ_BAAADO010000003.1"/>
</dbReference>
<dbReference type="InterPro" id="IPR001375">
    <property type="entry name" value="Peptidase_S9_cat"/>
</dbReference>
<reference evidence="3 4" key="1">
    <citation type="journal article" date="2019" name="Int. J. Syst. Evol. Microbiol.">
        <title>The Global Catalogue of Microorganisms (GCM) 10K type strain sequencing project: providing services to taxonomists for standard genome sequencing and annotation.</title>
        <authorList>
            <consortium name="The Broad Institute Genomics Platform"/>
            <consortium name="The Broad Institute Genome Sequencing Center for Infectious Disease"/>
            <person name="Wu L."/>
            <person name="Ma J."/>
        </authorList>
    </citation>
    <scope>NUCLEOTIDE SEQUENCE [LARGE SCALE GENOMIC DNA]</scope>
    <source>
        <strain evidence="3 4">JCM 12389</strain>
    </source>
</reference>
<feature type="domain" description="Peptidase S9 prolyl oligopeptidase catalytic" evidence="2">
    <location>
        <begin position="388"/>
        <end position="594"/>
    </location>
</feature>
<dbReference type="EMBL" id="BAAADO010000003">
    <property type="protein sequence ID" value="GAA0492946.1"/>
    <property type="molecule type" value="Genomic_DNA"/>
</dbReference>
<organism evidence="3 4">
    <name type="scientific">Salinibacillus aidingensis</name>
    <dbReference type="NCBI Taxonomy" id="237684"/>
    <lineage>
        <taxon>Bacteria</taxon>
        <taxon>Bacillati</taxon>
        <taxon>Bacillota</taxon>
        <taxon>Bacilli</taxon>
        <taxon>Bacillales</taxon>
        <taxon>Bacillaceae</taxon>
        <taxon>Salinibacillus</taxon>
    </lineage>
</organism>
<dbReference type="PANTHER" id="PTHR42776">
    <property type="entry name" value="SERINE PEPTIDASE S9 FAMILY MEMBER"/>
    <property type="match status" value="1"/>
</dbReference>
<protein>
    <submittedName>
        <fullName evidence="3">S9 family peptidase</fullName>
    </submittedName>
</protein>
<comment type="caution">
    <text evidence="3">The sequence shown here is derived from an EMBL/GenBank/DDBJ whole genome shotgun (WGS) entry which is preliminary data.</text>
</comment>
<dbReference type="Pfam" id="PF00326">
    <property type="entry name" value="Peptidase_S9"/>
    <property type="match status" value="1"/>
</dbReference>
<dbReference type="SUPFAM" id="SSF53474">
    <property type="entry name" value="alpha/beta-Hydrolases"/>
    <property type="match status" value="1"/>
</dbReference>
<gene>
    <name evidence="3" type="ORF">GCM10008986_19210</name>
</gene>
<evidence type="ECO:0000256" key="1">
    <source>
        <dbReference type="ARBA" id="ARBA00022801"/>
    </source>
</evidence>
<dbReference type="InterPro" id="IPR011042">
    <property type="entry name" value="6-blade_b-propeller_TolB-like"/>
</dbReference>
<evidence type="ECO:0000313" key="3">
    <source>
        <dbReference type="EMBL" id="GAA0492946.1"/>
    </source>
</evidence>
<evidence type="ECO:0000313" key="4">
    <source>
        <dbReference type="Proteomes" id="UP001500880"/>
    </source>
</evidence>
<dbReference type="Proteomes" id="UP001500880">
    <property type="component" value="Unassembled WGS sequence"/>
</dbReference>
<accession>A0ABN1BB19</accession>
<proteinExistence type="predicted"/>
<dbReference type="PANTHER" id="PTHR42776:SF27">
    <property type="entry name" value="DIPEPTIDYL PEPTIDASE FAMILY MEMBER 6"/>
    <property type="match status" value="1"/>
</dbReference>
<sequence length="595" mass="68001">MIEFPKPDIEQYLRSSAITHFAVSPDESSLVFNTNLSGEMNLWKLDLPNQFPYQVSFHNENSQFVAYDPENRYLLTGIDHDGDENFQIYALPINGGVPQPVVTGESDEKFYFSHLSEDGEHLYYTTNKGNPNYLNLRRRNLNTKEDVQLFNGEEAPVELEAVSPDEETFVYLQAYANTYQILYLHTNEESMPLTPDPKIVHVASGPVFTDNETIYFVTNYQSEFSYLAAFDLKAKTFKEVLKFDEREISDLIYHKASKTLYLVTEHGVADELYAYDIEAGEVEEIDIPIDTIDQLKAAKSGNLYLLGNSAVEPSNIYKRDAGGDWTPLTNNRVMGMSSDDLVDPEIVTYKSYDDTPIESLLFKAKPEVANGYTVFWPHGGPQSSERKSYRSYFQFLAGIGYNVFAPNFRGSTGYGAEFVKLVEQDWGHGPRLDCVEGIEWLLKNGYTDQEHLFLLGGSYGGYMSLLLAGRHPEYFRAVVDVCGPSDLFSFYNSVPEDWKPIMKLWLGDPEKDKDRFIKDSPITYLDQMTKPMFIIQGANDPRVVKKESDQMVEALRDKGVEVEYFVMENEGHGFSKKENEIKAFRKIAEFFDKYQ</sequence>
<keyword evidence="4" id="KW-1185">Reference proteome</keyword>
<dbReference type="SUPFAM" id="SSF82171">
    <property type="entry name" value="DPP6 N-terminal domain-like"/>
    <property type="match status" value="1"/>
</dbReference>
<dbReference type="Gene3D" id="3.40.50.1820">
    <property type="entry name" value="alpha/beta hydrolase"/>
    <property type="match status" value="1"/>
</dbReference>
<name>A0ABN1BB19_9BACI</name>
<dbReference type="Gene3D" id="2.120.10.30">
    <property type="entry name" value="TolB, C-terminal domain"/>
    <property type="match status" value="1"/>
</dbReference>